<proteinExistence type="predicted"/>
<dbReference type="PANTHER" id="PTHR21301">
    <property type="entry name" value="REVERSE TRANSCRIPTASE"/>
    <property type="match status" value="1"/>
</dbReference>
<sequence>MLVPLLRFVGAHILNSNELINEIQRCQIPDKACYVSYDAIFLYTNIDRSAAIQSLVELVEDHCNEVETFGLSSNDIRALLRTALECNIFRFENEFYGQKRGLAVGIRIAPPLAIVYLNHIEEMALTAGILF</sequence>
<comment type="caution">
    <text evidence="1">The sequence shown here is derived from an EMBL/GenBank/DDBJ whole genome shotgun (WGS) entry which is preliminary data.</text>
</comment>
<dbReference type="OrthoDB" id="6782675at2759"/>
<organism evidence="1 2">
    <name type="scientific">Ancylostoma ceylanicum</name>
    <dbReference type="NCBI Taxonomy" id="53326"/>
    <lineage>
        <taxon>Eukaryota</taxon>
        <taxon>Metazoa</taxon>
        <taxon>Ecdysozoa</taxon>
        <taxon>Nematoda</taxon>
        <taxon>Chromadorea</taxon>
        <taxon>Rhabditida</taxon>
        <taxon>Rhabditina</taxon>
        <taxon>Rhabditomorpha</taxon>
        <taxon>Strongyloidea</taxon>
        <taxon>Ancylostomatidae</taxon>
        <taxon>Ancylostomatinae</taxon>
        <taxon>Ancylostoma</taxon>
    </lineage>
</organism>
<dbReference type="AlphaFoldDB" id="A0A016X0Q2"/>
<gene>
    <name evidence="1" type="primary">Acey_s0439.g1482</name>
    <name evidence="1" type="ORF">Y032_0439g1482</name>
</gene>
<evidence type="ECO:0000313" key="1">
    <source>
        <dbReference type="EMBL" id="EYC45067.1"/>
    </source>
</evidence>
<reference evidence="2" key="1">
    <citation type="journal article" date="2015" name="Nat. Genet.">
        <title>The genome and transcriptome of the zoonotic hookworm Ancylostoma ceylanicum identify infection-specific gene families.</title>
        <authorList>
            <person name="Schwarz E.M."/>
            <person name="Hu Y."/>
            <person name="Antoshechkin I."/>
            <person name="Miller M.M."/>
            <person name="Sternberg P.W."/>
            <person name="Aroian R.V."/>
        </authorList>
    </citation>
    <scope>NUCLEOTIDE SEQUENCE</scope>
    <source>
        <strain evidence="2">HY135</strain>
    </source>
</reference>
<name>A0A016X0Q2_9BILA</name>
<keyword evidence="2" id="KW-1185">Reference proteome</keyword>
<dbReference type="EMBL" id="JARK01000039">
    <property type="protein sequence ID" value="EYC45067.1"/>
    <property type="molecule type" value="Genomic_DNA"/>
</dbReference>
<evidence type="ECO:0008006" key="3">
    <source>
        <dbReference type="Google" id="ProtNLM"/>
    </source>
</evidence>
<evidence type="ECO:0000313" key="2">
    <source>
        <dbReference type="Proteomes" id="UP000024635"/>
    </source>
</evidence>
<dbReference type="Proteomes" id="UP000024635">
    <property type="component" value="Unassembled WGS sequence"/>
</dbReference>
<dbReference type="PANTHER" id="PTHR21301:SF10">
    <property type="entry name" value="REVERSE TRANSCRIPTASE DOMAIN-CONTAINING PROTEIN"/>
    <property type="match status" value="1"/>
</dbReference>
<protein>
    <recommendedName>
        <fullName evidence="3">Reverse transcriptase domain-containing protein</fullName>
    </recommendedName>
</protein>
<accession>A0A016X0Q2</accession>